<dbReference type="RefSeq" id="WP_017895608.1">
    <property type="nucleotide sequence ID" value="NZ_CBXI010000016.1"/>
</dbReference>
<gene>
    <name evidence="6" type="ORF">CTDIVETGP_1054</name>
</gene>
<proteinExistence type="predicted"/>
<keyword evidence="7" id="KW-1185">Reference proteome</keyword>
<evidence type="ECO:0000256" key="2">
    <source>
        <dbReference type="ARBA" id="ARBA00022801"/>
    </source>
</evidence>
<dbReference type="Pfam" id="PF00580">
    <property type="entry name" value="UvrD-helicase"/>
    <property type="match status" value="1"/>
</dbReference>
<name>W6N6Q8_CLOTY</name>
<keyword evidence="2" id="KW-0378">Hydrolase</keyword>
<evidence type="ECO:0000313" key="6">
    <source>
        <dbReference type="EMBL" id="CDL90984.1"/>
    </source>
</evidence>
<organism evidence="6 7">
    <name type="scientific">Clostridium tyrobutyricum DIVETGP</name>
    <dbReference type="NCBI Taxonomy" id="1408889"/>
    <lineage>
        <taxon>Bacteria</taxon>
        <taxon>Bacillati</taxon>
        <taxon>Bacillota</taxon>
        <taxon>Clostridia</taxon>
        <taxon>Eubacteriales</taxon>
        <taxon>Clostridiaceae</taxon>
        <taxon>Clostridium</taxon>
    </lineage>
</organism>
<dbReference type="InterPro" id="IPR013986">
    <property type="entry name" value="DExx_box_DNA_helicase_dom_sf"/>
</dbReference>
<dbReference type="InterPro" id="IPR014016">
    <property type="entry name" value="UvrD-like_ATP-bd"/>
</dbReference>
<comment type="caution">
    <text evidence="6">The sequence shown here is derived from an EMBL/GenBank/DDBJ whole genome shotgun (WGS) entry which is preliminary data.</text>
</comment>
<evidence type="ECO:0000259" key="5">
    <source>
        <dbReference type="Pfam" id="PF00580"/>
    </source>
</evidence>
<dbReference type="InterPro" id="IPR027417">
    <property type="entry name" value="P-loop_NTPase"/>
</dbReference>
<dbReference type="GO" id="GO:0004386">
    <property type="term" value="F:helicase activity"/>
    <property type="evidence" value="ECO:0007669"/>
    <property type="project" value="UniProtKB-KW"/>
</dbReference>
<dbReference type="Proteomes" id="UP000019482">
    <property type="component" value="Unassembled WGS sequence"/>
</dbReference>
<reference evidence="6 7" key="1">
    <citation type="journal article" date="2015" name="Genome Announc.">
        <title>Draft Genome Sequence of Clostridium tyrobutyricum Strain DIVETGP, Isolated from Cow's Milk for Grana Padano Production.</title>
        <authorList>
            <person name="Soggiu A."/>
            <person name="Piras C."/>
            <person name="Gaiarsa S."/>
            <person name="Sassera D."/>
            <person name="Roncada P."/>
            <person name="Bendixen E."/>
            <person name="Brasca M."/>
            <person name="Bonizzi L."/>
        </authorList>
    </citation>
    <scope>NUCLEOTIDE SEQUENCE [LARGE SCALE GENOMIC DNA]</scope>
    <source>
        <strain evidence="6 7">DIVETGP</strain>
    </source>
</reference>
<sequence length="671" mass="78897">MKIKYSELKNIILENNFHGKNLIVEGTGGSGKTTLAQEKYINMIEKEKIKSENIMVFVLNSHQKVDWTSKMQFDLWGQFKIDTYNNFIIKELTKYWPIVEKNCDEVKEYMIKPEIIYQDTAVYMMEMLVDYFRKNRGYFLDIAEQSKKIAEEFINSMNISVLSLKELKNIGKTIYSSIRLKENKNTDNYIHMDEIIEHYTKSLLSSGSMDMSIAIYLYNKYLLNDKIYIERLSSIKYLIVDDVDQISKAQLKLLELIQERAENIYLFFNPQGGFCNYYGADIEYLDKCKLLSSERLKLEEHFLCSDNLYLFSNTLKLNCASVHIDLSSIFRSEMINKISEKVFNLMENGIDSDDICIISPVNDDILNYEMKTRFASESLNIKNLSKKNRLIDNIYIISIIIILSKCIGCIKHDFTKDDYRRFFSFVLGIDALKAYKLVENIMNFGEFTDLPDEMKNLIGSDASIKYYHILDFIKKCKYKYAKNEVNISRIIRLVFLDVLIDIDNSQQNIGICKNLSEFSEKFISSLKNFKTIENPQQKFIDFVRREAMDFYSRYDIEKMHIEDRGIIIGTPYSFLTSNMKCSVQIWTDIQSNMWCPRNIKEFSNSYLFKANWENGYIYTEQIEEKNRLHLLKLLTKALIKKCSKSIYLYGSEYSVNGYEQRGLLYNLITGE</sequence>
<dbReference type="Gene3D" id="3.40.50.300">
    <property type="entry name" value="P-loop containing nucleotide triphosphate hydrolases"/>
    <property type="match status" value="1"/>
</dbReference>
<keyword evidence="4" id="KW-0067">ATP-binding</keyword>
<keyword evidence="3" id="KW-0347">Helicase</keyword>
<dbReference type="AlphaFoldDB" id="W6N6Q8"/>
<dbReference type="EMBL" id="CBXI010000016">
    <property type="protein sequence ID" value="CDL90984.1"/>
    <property type="molecule type" value="Genomic_DNA"/>
</dbReference>
<evidence type="ECO:0000256" key="3">
    <source>
        <dbReference type="ARBA" id="ARBA00022806"/>
    </source>
</evidence>
<dbReference type="GeneID" id="29418295"/>
<dbReference type="Gene3D" id="1.10.10.160">
    <property type="match status" value="1"/>
</dbReference>
<dbReference type="GO" id="GO:0005524">
    <property type="term" value="F:ATP binding"/>
    <property type="evidence" value="ECO:0007669"/>
    <property type="project" value="UniProtKB-KW"/>
</dbReference>
<evidence type="ECO:0000313" key="7">
    <source>
        <dbReference type="Proteomes" id="UP000019482"/>
    </source>
</evidence>
<dbReference type="OrthoDB" id="141404at2"/>
<feature type="domain" description="UvrD-like helicase ATP-binding" evidence="5">
    <location>
        <begin position="18"/>
        <end position="267"/>
    </location>
</feature>
<dbReference type="SUPFAM" id="SSF52540">
    <property type="entry name" value="P-loop containing nucleoside triphosphate hydrolases"/>
    <property type="match status" value="1"/>
</dbReference>
<keyword evidence="1" id="KW-0547">Nucleotide-binding</keyword>
<evidence type="ECO:0000256" key="4">
    <source>
        <dbReference type="ARBA" id="ARBA00022840"/>
    </source>
</evidence>
<protein>
    <recommendedName>
        <fullName evidence="5">UvrD-like helicase ATP-binding domain-containing protein</fullName>
    </recommendedName>
</protein>
<evidence type="ECO:0000256" key="1">
    <source>
        <dbReference type="ARBA" id="ARBA00022741"/>
    </source>
</evidence>
<dbReference type="GO" id="GO:0016787">
    <property type="term" value="F:hydrolase activity"/>
    <property type="evidence" value="ECO:0007669"/>
    <property type="project" value="UniProtKB-KW"/>
</dbReference>
<accession>W6N6Q8</accession>